<dbReference type="PANTHER" id="PTHR43581">
    <property type="entry name" value="ATP/GTP PHOSPHATASE"/>
    <property type="match status" value="1"/>
</dbReference>
<dbReference type="PANTHER" id="PTHR43581:SF2">
    <property type="entry name" value="EXCINUCLEASE ATPASE SUBUNIT"/>
    <property type="match status" value="1"/>
</dbReference>
<dbReference type="Gene3D" id="3.40.50.300">
    <property type="entry name" value="P-loop containing nucleotide triphosphate hydrolases"/>
    <property type="match status" value="1"/>
</dbReference>
<evidence type="ECO:0000313" key="1">
    <source>
        <dbReference type="EMBL" id="EHO05660.1"/>
    </source>
</evidence>
<accession>A0AAV3EYX6</accession>
<sequence>MQRQIKVKDFGPVKEGYTGNDGWINIHKVTVFIGDQGSGKSTVAKLIATFVWLEKALIRGDKTLPLKENAFIELLTYHRLQNYIEPYSELEYKGNYYHLRVVESEGKYNVEATLFNDQDIVQPKVMYVPAERNVLSSIENLTHVSSLVAGSLQTYLIEYRYAQLANKDKEVILPINKASFLYDSSSDNSYVVTNSKRLKVTEASSGFHSVVPLYLVTDYLSQFIKQDKEKLINLLSTDQQIRRKEDLKALNELARFGPMEELLNYNDNLVNLENKYICRSIINIVEELEQNLFPKSQRKVLNKLVAYNNENEYNQLVLTTHSPYLINYLTLAVKAGRVAQLAADNTEALNRVANVVPLEAVLGIDDLVVYQLDEERGSIEQLEMYKGLPSDENYLNDSLEDINIQFSELFQIEDLCK</sequence>
<dbReference type="InterPro" id="IPR051396">
    <property type="entry name" value="Bact_Antivir_Def_Nuclease"/>
</dbReference>
<dbReference type="EMBL" id="AGEE01000055">
    <property type="protein sequence ID" value="EHO05660.1"/>
    <property type="molecule type" value="Genomic_DNA"/>
</dbReference>
<protein>
    <recommendedName>
        <fullName evidence="3">AAA domain-containing protein</fullName>
    </recommendedName>
</protein>
<evidence type="ECO:0008006" key="3">
    <source>
        <dbReference type="Google" id="ProtNLM"/>
    </source>
</evidence>
<proteinExistence type="predicted"/>
<organism evidence="1 2">
    <name type="scientific">Myroides odoratimimus CIP 101113</name>
    <dbReference type="NCBI Taxonomy" id="883154"/>
    <lineage>
        <taxon>Bacteria</taxon>
        <taxon>Pseudomonadati</taxon>
        <taxon>Bacteroidota</taxon>
        <taxon>Flavobacteriia</taxon>
        <taxon>Flavobacteriales</taxon>
        <taxon>Flavobacteriaceae</taxon>
        <taxon>Myroides</taxon>
    </lineage>
</organism>
<comment type="caution">
    <text evidence="1">The sequence shown here is derived from an EMBL/GenBank/DDBJ whole genome shotgun (WGS) entry which is preliminary data.</text>
</comment>
<reference evidence="1 2" key="1">
    <citation type="submission" date="2011-11" db="EMBL/GenBank/DDBJ databases">
        <title>The Genome Sequence of Myroides odoratimimus CIP 101113.</title>
        <authorList>
            <person name="Earl A."/>
            <person name="Ward D."/>
            <person name="Feldgarden M."/>
            <person name="Gevers D."/>
            <person name="Huys G."/>
            <person name="Young S.K."/>
            <person name="Zeng Q."/>
            <person name="Gargeya S."/>
            <person name="Fitzgerald M."/>
            <person name="Haas B."/>
            <person name="Abouelleil A."/>
            <person name="Alvarado L."/>
            <person name="Arachchi H.M."/>
            <person name="Berlin A."/>
            <person name="Brown A."/>
            <person name="Chapman S.B."/>
            <person name="Chen Z."/>
            <person name="Dunbar C."/>
            <person name="Freedman E."/>
            <person name="Gearin G."/>
            <person name="Goldberg J."/>
            <person name="Griggs A."/>
            <person name="Gujja S."/>
            <person name="Heiman D."/>
            <person name="Howarth C."/>
            <person name="Larson L."/>
            <person name="Lui A."/>
            <person name="MacDonald P.J.P."/>
            <person name="Montmayeur A."/>
            <person name="Murphy C."/>
            <person name="Neiman D."/>
            <person name="Pearson M."/>
            <person name="Priest M."/>
            <person name="Roberts A."/>
            <person name="Saif S."/>
            <person name="Shea T."/>
            <person name="Shenoy N."/>
            <person name="Sisk P."/>
            <person name="Stolte C."/>
            <person name="Sykes S."/>
            <person name="Wortman J."/>
            <person name="Nusbaum C."/>
            <person name="Birren B."/>
        </authorList>
    </citation>
    <scope>NUCLEOTIDE SEQUENCE [LARGE SCALE GENOMIC DNA]</scope>
    <source>
        <strain evidence="1 2">CIP 101113</strain>
    </source>
</reference>
<dbReference type="SUPFAM" id="SSF52540">
    <property type="entry name" value="P-loop containing nucleoside triphosphate hydrolases"/>
    <property type="match status" value="1"/>
</dbReference>
<evidence type="ECO:0000313" key="2">
    <source>
        <dbReference type="Proteomes" id="UP000004834"/>
    </source>
</evidence>
<name>A0AAV3EYX6_9FLAO</name>
<dbReference type="InterPro" id="IPR027417">
    <property type="entry name" value="P-loop_NTPase"/>
</dbReference>
<gene>
    <name evidence="1" type="ORF">HMPREF9715_03296</name>
</gene>
<dbReference type="Proteomes" id="UP000004834">
    <property type="component" value="Unassembled WGS sequence"/>
</dbReference>
<dbReference type="AlphaFoldDB" id="A0AAV3EYX6"/>
<dbReference type="RefSeq" id="WP_006264556.1">
    <property type="nucleotide sequence ID" value="NZ_JH590839.1"/>
</dbReference>